<accession>A0A8H3KV32</accession>
<dbReference type="Proteomes" id="UP000615446">
    <property type="component" value="Unassembled WGS sequence"/>
</dbReference>
<reference evidence="1" key="1">
    <citation type="submission" date="2019-10" db="EMBL/GenBank/DDBJ databases">
        <title>Conservation and host-specific expression of non-tandemly repeated heterogenous ribosome RNA gene in arbuscular mycorrhizal fungi.</title>
        <authorList>
            <person name="Maeda T."/>
            <person name="Kobayashi Y."/>
            <person name="Nakagawa T."/>
            <person name="Ezawa T."/>
            <person name="Yamaguchi K."/>
            <person name="Bino T."/>
            <person name="Nishimoto Y."/>
            <person name="Shigenobu S."/>
            <person name="Kawaguchi M."/>
        </authorList>
    </citation>
    <scope>NUCLEOTIDE SEQUENCE</scope>
    <source>
        <strain evidence="1">HR1</strain>
    </source>
</reference>
<evidence type="ECO:0000313" key="2">
    <source>
        <dbReference type="Proteomes" id="UP000615446"/>
    </source>
</evidence>
<dbReference type="EMBL" id="BLAL01000020">
    <property type="protein sequence ID" value="GES76493.1"/>
    <property type="molecule type" value="Genomic_DNA"/>
</dbReference>
<dbReference type="OrthoDB" id="2382046at2759"/>
<organism evidence="1 2">
    <name type="scientific">Rhizophagus clarus</name>
    <dbReference type="NCBI Taxonomy" id="94130"/>
    <lineage>
        <taxon>Eukaryota</taxon>
        <taxon>Fungi</taxon>
        <taxon>Fungi incertae sedis</taxon>
        <taxon>Mucoromycota</taxon>
        <taxon>Glomeromycotina</taxon>
        <taxon>Glomeromycetes</taxon>
        <taxon>Glomerales</taxon>
        <taxon>Glomeraceae</taxon>
        <taxon>Rhizophagus</taxon>
    </lineage>
</organism>
<comment type="caution">
    <text evidence="1">The sequence shown here is derived from an EMBL/GenBank/DDBJ whole genome shotgun (WGS) entry which is preliminary data.</text>
</comment>
<name>A0A8H3KV32_9GLOM</name>
<proteinExistence type="predicted"/>
<gene>
    <name evidence="1" type="ORF">RCL2_000389600</name>
</gene>
<dbReference type="AlphaFoldDB" id="A0A8H3KV32"/>
<evidence type="ECO:0000313" key="1">
    <source>
        <dbReference type="EMBL" id="GES76493.1"/>
    </source>
</evidence>
<protein>
    <submittedName>
        <fullName evidence="1">Uncharacterized protein</fullName>
    </submittedName>
</protein>
<sequence>MASDHNVVSSILNTTNIIHNCKESVIKHDSNEHIIYDYDKMMVEGWRKYEKKTNEHFTNEALMALLEQKTHNPSWAAHIKVAWKMKFDQIRKLQKDADNKHIEECINKRAEIIQTNQTCWINSLLNRYKDRIVLDRIIHLDMSTGKEELLTNPKDIKRYSPLQYKDLQKKQKHKFDNIPQE</sequence>